<dbReference type="GO" id="GO:0003700">
    <property type="term" value="F:DNA-binding transcription factor activity"/>
    <property type="evidence" value="ECO:0007669"/>
    <property type="project" value="TreeGrafter"/>
</dbReference>
<evidence type="ECO:0008006" key="5">
    <source>
        <dbReference type="Google" id="ProtNLM"/>
    </source>
</evidence>
<name>A0AA97CWY2_9ACTN</name>
<keyword evidence="3" id="KW-0804">Transcription</keyword>
<keyword evidence="2" id="KW-0238">DNA-binding</keyword>
<dbReference type="InterPro" id="IPR036271">
    <property type="entry name" value="Tet_transcr_reg_TetR-rel_C_sf"/>
</dbReference>
<dbReference type="SUPFAM" id="SSF48498">
    <property type="entry name" value="Tetracyclin repressor-like, C-terminal domain"/>
    <property type="match status" value="1"/>
</dbReference>
<organism evidence="4">
    <name type="scientific">Gordonia sp. MP11Mi</name>
    <dbReference type="NCBI Taxonomy" id="3022769"/>
    <lineage>
        <taxon>Bacteria</taxon>
        <taxon>Bacillati</taxon>
        <taxon>Actinomycetota</taxon>
        <taxon>Actinomycetes</taxon>
        <taxon>Mycobacteriales</taxon>
        <taxon>Gordoniaceae</taxon>
        <taxon>Gordonia</taxon>
    </lineage>
</organism>
<keyword evidence="1" id="KW-0805">Transcription regulation</keyword>
<dbReference type="AlphaFoldDB" id="A0AA97CWY2"/>
<dbReference type="EMBL" id="CP128986">
    <property type="protein sequence ID" value="WOC12727.1"/>
    <property type="molecule type" value="Genomic_DNA"/>
</dbReference>
<dbReference type="SUPFAM" id="SSF46689">
    <property type="entry name" value="Homeodomain-like"/>
    <property type="match status" value="1"/>
</dbReference>
<dbReference type="PANTHER" id="PTHR30055:SF234">
    <property type="entry name" value="HTH-TYPE TRANSCRIPTIONAL REGULATOR BETI"/>
    <property type="match status" value="1"/>
</dbReference>
<dbReference type="RefSeq" id="WP_420041940.1">
    <property type="nucleotide sequence ID" value="NZ_CP128986.1"/>
</dbReference>
<proteinExistence type="predicted"/>
<dbReference type="GO" id="GO:0000976">
    <property type="term" value="F:transcription cis-regulatory region binding"/>
    <property type="evidence" value="ECO:0007669"/>
    <property type="project" value="TreeGrafter"/>
</dbReference>
<evidence type="ECO:0000256" key="3">
    <source>
        <dbReference type="ARBA" id="ARBA00023163"/>
    </source>
</evidence>
<evidence type="ECO:0000313" key="4">
    <source>
        <dbReference type="EMBL" id="WOC12727.1"/>
    </source>
</evidence>
<dbReference type="InterPro" id="IPR050109">
    <property type="entry name" value="HTH-type_TetR-like_transc_reg"/>
</dbReference>
<reference evidence="4" key="1">
    <citation type="submission" date="2023-06" db="EMBL/GenBank/DDBJ databases">
        <title>Gordonia sp. nov. and Pseudochrobactrum sp. nov., two species isolated from the burying beetle Nicrophorus vespilloides.</title>
        <authorList>
            <person name="Poehlein A."/>
            <person name="Guzman J."/>
            <person name="Daniel R."/>
            <person name="Vilcinskas A."/>
        </authorList>
    </citation>
    <scope>NUCLEOTIDE SEQUENCE</scope>
    <source>
        <strain evidence="4">MP11Mi</strain>
    </source>
</reference>
<dbReference type="InterPro" id="IPR009057">
    <property type="entry name" value="Homeodomain-like_sf"/>
</dbReference>
<dbReference type="PANTHER" id="PTHR30055">
    <property type="entry name" value="HTH-TYPE TRANSCRIPTIONAL REGULATOR RUTR"/>
    <property type="match status" value="1"/>
</dbReference>
<dbReference type="Gene3D" id="1.10.10.60">
    <property type="entry name" value="Homeodomain-like"/>
    <property type="match status" value="1"/>
</dbReference>
<gene>
    <name evidence="4" type="ORF">MP11Mi_18180</name>
</gene>
<sequence length="192" mass="20659">MDTPSDFATARQSQLFTELVDVFLAEGFAHLTLDALTARLRCSKSTLYALAGSREQLITAATVHFFKRATRQVEANVDPAAPAREQVFAYLTAVGEALAVVSAQFMSDLDAFAPAREVYEQNTRIAADRVREIIDRGVAAGEFRGVNAAFAADVIATMMVRIQRGGVQDSLGIDDAPAYRELAVILTGGLSS</sequence>
<accession>A0AA97CWY2</accession>
<protein>
    <recommendedName>
        <fullName evidence="5">TetR family transcriptional regulator</fullName>
    </recommendedName>
</protein>
<dbReference type="Gene3D" id="1.10.357.10">
    <property type="entry name" value="Tetracycline Repressor, domain 2"/>
    <property type="match status" value="1"/>
</dbReference>
<evidence type="ECO:0000256" key="2">
    <source>
        <dbReference type="ARBA" id="ARBA00023125"/>
    </source>
</evidence>
<evidence type="ECO:0000256" key="1">
    <source>
        <dbReference type="ARBA" id="ARBA00023015"/>
    </source>
</evidence>